<dbReference type="SUPFAM" id="SSF48173">
    <property type="entry name" value="Cryptochrome/photolyase FAD-binding domain"/>
    <property type="match status" value="1"/>
</dbReference>
<keyword evidence="2 5" id="KW-0285">Flavoprotein</keyword>
<dbReference type="InterPro" id="IPR002081">
    <property type="entry name" value="Cryptochrome/DNA_photolyase_1"/>
</dbReference>
<dbReference type="Gene3D" id="1.10.579.10">
    <property type="entry name" value="DNA Cyclobutane Dipyrimidine Photolyase, subunit A, domain 3"/>
    <property type="match status" value="1"/>
</dbReference>
<dbReference type="Pfam" id="PF00875">
    <property type="entry name" value="DNA_photolyase"/>
    <property type="match status" value="1"/>
</dbReference>
<dbReference type="Gene3D" id="3.40.50.620">
    <property type="entry name" value="HUPs"/>
    <property type="match status" value="1"/>
</dbReference>
<dbReference type="GO" id="GO:0003904">
    <property type="term" value="F:deoxyribodipyrimidine photo-lyase activity"/>
    <property type="evidence" value="ECO:0007669"/>
    <property type="project" value="UniProtKB-EC"/>
</dbReference>
<dbReference type="PRINTS" id="PR00147">
    <property type="entry name" value="DNAPHOTLYASE"/>
</dbReference>
<comment type="caution">
    <text evidence="7">The sequence shown here is derived from an EMBL/GenBank/DDBJ whole genome shotgun (WGS) entry which is preliminary data.</text>
</comment>
<dbReference type="InterPro" id="IPR014729">
    <property type="entry name" value="Rossmann-like_a/b/a_fold"/>
</dbReference>
<dbReference type="InterPro" id="IPR036155">
    <property type="entry name" value="Crypto/Photolyase_N_sf"/>
</dbReference>
<dbReference type="InterPro" id="IPR036134">
    <property type="entry name" value="Crypto/Photolyase_FAD-like_sf"/>
</dbReference>
<dbReference type="PROSITE" id="PS00394">
    <property type="entry name" value="DNA_PHOTOLYASES_1_1"/>
    <property type="match status" value="1"/>
</dbReference>
<dbReference type="EMBL" id="JBHUKR010000020">
    <property type="protein sequence ID" value="MFD2420751.1"/>
    <property type="molecule type" value="Genomic_DNA"/>
</dbReference>
<comment type="similarity">
    <text evidence="5">Belongs to the DNA photolyase family.</text>
</comment>
<evidence type="ECO:0000256" key="5">
    <source>
        <dbReference type="RuleBase" id="RU004182"/>
    </source>
</evidence>
<dbReference type="EC" id="4.1.99.3" evidence="7"/>
<keyword evidence="4 5" id="KW-0157">Chromophore</keyword>
<proteinExistence type="inferred from homology"/>
<keyword evidence="3 5" id="KW-0274">FAD</keyword>
<name>A0ABW5G0V2_9PSEU</name>
<evidence type="ECO:0000313" key="8">
    <source>
        <dbReference type="Proteomes" id="UP001597417"/>
    </source>
</evidence>
<feature type="domain" description="Photolyase/cryptochrome alpha/beta" evidence="6">
    <location>
        <begin position="2"/>
        <end position="124"/>
    </location>
</feature>
<keyword evidence="7" id="KW-0456">Lyase</keyword>
<dbReference type="PANTHER" id="PTHR11455">
    <property type="entry name" value="CRYPTOCHROME"/>
    <property type="match status" value="1"/>
</dbReference>
<comment type="cofactor">
    <cofactor evidence="1">
        <name>FAD</name>
        <dbReference type="ChEBI" id="CHEBI:57692"/>
    </cofactor>
</comment>
<dbReference type="Pfam" id="PF03441">
    <property type="entry name" value="FAD_binding_7"/>
    <property type="match status" value="1"/>
</dbReference>
<dbReference type="Proteomes" id="UP001597417">
    <property type="component" value="Unassembled WGS sequence"/>
</dbReference>
<dbReference type="PROSITE" id="PS51645">
    <property type="entry name" value="PHR_CRY_ALPHA_BETA"/>
    <property type="match status" value="1"/>
</dbReference>
<evidence type="ECO:0000259" key="6">
    <source>
        <dbReference type="PROSITE" id="PS51645"/>
    </source>
</evidence>
<dbReference type="PROSITE" id="PS00691">
    <property type="entry name" value="DNA_PHOTOLYASES_1_2"/>
    <property type="match status" value="1"/>
</dbReference>
<dbReference type="InterPro" id="IPR018394">
    <property type="entry name" value="DNA_photolyase_1_CS_C"/>
</dbReference>
<dbReference type="SUPFAM" id="SSF52425">
    <property type="entry name" value="Cryptochrome/photolyase, N-terminal domain"/>
    <property type="match status" value="1"/>
</dbReference>
<dbReference type="Gene3D" id="1.25.40.80">
    <property type="match status" value="1"/>
</dbReference>
<keyword evidence="8" id="KW-1185">Reference proteome</keyword>
<evidence type="ECO:0000313" key="7">
    <source>
        <dbReference type="EMBL" id="MFD2420751.1"/>
    </source>
</evidence>
<dbReference type="PANTHER" id="PTHR11455:SF9">
    <property type="entry name" value="CRYPTOCHROME CIRCADIAN CLOCK 5 ISOFORM X1"/>
    <property type="match status" value="1"/>
</dbReference>
<evidence type="ECO:0000256" key="1">
    <source>
        <dbReference type="ARBA" id="ARBA00001974"/>
    </source>
</evidence>
<reference evidence="8" key="1">
    <citation type="journal article" date="2019" name="Int. J. Syst. Evol. Microbiol.">
        <title>The Global Catalogue of Microorganisms (GCM) 10K type strain sequencing project: providing services to taxonomists for standard genome sequencing and annotation.</title>
        <authorList>
            <consortium name="The Broad Institute Genomics Platform"/>
            <consortium name="The Broad Institute Genome Sequencing Center for Infectious Disease"/>
            <person name="Wu L."/>
            <person name="Ma J."/>
        </authorList>
    </citation>
    <scope>NUCLEOTIDE SEQUENCE [LARGE SCALE GENOMIC DNA]</scope>
    <source>
        <strain evidence="8">CGMCC 4.7645</strain>
    </source>
</reference>
<dbReference type="InterPro" id="IPR005101">
    <property type="entry name" value="Cryptochr/Photolyase_FAD-bd"/>
</dbReference>
<protein>
    <submittedName>
        <fullName evidence="7">Cryptochrome/photolyase family protein</fullName>
        <ecNumber evidence="7">4.1.99.3</ecNumber>
    </submittedName>
</protein>
<dbReference type="RefSeq" id="WP_378268965.1">
    <property type="nucleotide sequence ID" value="NZ_JBHUKR010000020.1"/>
</dbReference>
<accession>A0ABW5G0V2</accession>
<dbReference type="InterPro" id="IPR006050">
    <property type="entry name" value="DNA_photolyase_N"/>
</dbReference>
<gene>
    <name evidence="7" type="ORF">ACFSXZ_30920</name>
</gene>
<evidence type="ECO:0000256" key="3">
    <source>
        <dbReference type="ARBA" id="ARBA00022827"/>
    </source>
</evidence>
<evidence type="ECO:0000256" key="4">
    <source>
        <dbReference type="ARBA" id="ARBA00022991"/>
    </source>
</evidence>
<evidence type="ECO:0000256" key="2">
    <source>
        <dbReference type="ARBA" id="ARBA00022630"/>
    </source>
</evidence>
<organism evidence="7 8">
    <name type="scientific">Amycolatopsis pigmentata</name>
    <dbReference type="NCBI Taxonomy" id="450801"/>
    <lineage>
        <taxon>Bacteria</taxon>
        <taxon>Bacillati</taxon>
        <taxon>Actinomycetota</taxon>
        <taxon>Actinomycetes</taxon>
        <taxon>Pseudonocardiales</taxon>
        <taxon>Pseudonocardiaceae</taxon>
        <taxon>Amycolatopsis</taxon>
    </lineage>
</organism>
<sequence length="427" mass="47762">MSAAVAVFTRDLRVHDNPMLAAAARAGKVVPLFVVDEKISVPDGRARFLAESLADLDRSLRERGGALVVRSGDPVDQIRRVAEEVGAERVHIAADVSGYAQARESALRSALGRAVLHSHDDVHTIVPPGFLAPQGKDHFSVFTPYYRRWREVPWRRSLAPPEAIRLPAIDAGDLPQASGGGFPGGETAGRRRLGDWVAGPVRDYARRHDLLAEEGTSRLSAYLHFGCVSALEAARRAGDEAFVRQLAWRDFHHQVLAARPDAAYRDYRGRGDRWRDDEEALDAWRAGRTGIPIVDAGMRQLLAEGWMHNRARMITASFLTKTLYLDWRTGARHFLDHLLDADIANNNLNWQWVAGTGTDTRPNRVLNPLRQAERFDPDGDYVRRYVPELAGLAAPGIHRPWRSRTPGYPAPIVDLEEARRRFLTARR</sequence>